<dbReference type="EMBL" id="BSFD01000011">
    <property type="protein sequence ID" value="GLK50141.1"/>
    <property type="molecule type" value="Genomic_DNA"/>
</dbReference>
<dbReference type="InterPro" id="IPR028912">
    <property type="entry name" value="Tox-MPTase4_dom"/>
</dbReference>
<dbReference type="RefSeq" id="WP_271166294.1">
    <property type="nucleotide sequence ID" value="NZ_BSFD01000011.1"/>
</dbReference>
<keyword evidence="3" id="KW-1185">Reference proteome</keyword>
<name>A0ABQ5TEX3_9CAUL</name>
<protein>
    <recommendedName>
        <fullName evidence="1">Tox-MPTase4 domain-containing protein</fullName>
    </recommendedName>
</protein>
<evidence type="ECO:0000313" key="3">
    <source>
        <dbReference type="Proteomes" id="UP001143509"/>
    </source>
</evidence>
<dbReference type="Pfam" id="PF15640">
    <property type="entry name" value="Tox-MPTase4"/>
    <property type="match status" value="1"/>
</dbReference>
<evidence type="ECO:0000259" key="1">
    <source>
        <dbReference type="Pfam" id="PF15640"/>
    </source>
</evidence>
<evidence type="ECO:0000313" key="2">
    <source>
        <dbReference type="EMBL" id="GLK50141.1"/>
    </source>
</evidence>
<reference evidence="2" key="2">
    <citation type="submission" date="2023-01" db="EMBL/GenBank/DDBJ databases">
        <authorList>
            <person name="Sun Q."/>
            <person name="Evtushenko L."/>
        </authorList>
    </citation>
    <scope>NUCLEOTIDE SEQUENCE</scope>
    <source>
        <strain evidence="2">VKM B-1499</strain>
    </source>
</reference>
<sequence length="179" mass="19783">MRDLKAEVESLNAMGRAQREAANRVPSGQTARMRELLEANAARRAGAAKGTTDFIEGRLGDALYDTTKLGRLEGYLGRRGVTLQVGDEFIPLGKAGGFDAVNGRLALRSNPTEYEVWHELNHFIQYPKLGQEAYSAYGRIAVEQYVFDALENSPKRWGALTPEQRTHAVDDIYAVGGIR</sequence>
<organism evidence="2 3">
    <name type="scientific">Brevundimonas intermedia</name>
    <dbReference type="NCBI Taxonomy" id="74315"/>
    <lineage>
        <taxon>Bacteria</taxon>
        <taxon>Pseudomonadati</taxon>
        <taxon>Pseudomonadota</taxon>
        <taxon>Alphaproteobacteria</taxon>
        <taxon>Caulobacterales</taxon>
        <taxon>Caulobacteraceae</taxon>
        <taxon>Brevundimonas</taxon>
    </lineage>
</organism>
<dbReference type="Proteomes" id="UP001143509">
    <property type="component" value="Unassembled WGS sequence"/>
</dbReference>
<gene>
    <name evidence="2" type="ORF">GCM10017620_31150</name>
</gene>
<feature type="domain" description="Tox-MPTase4" evidence="1">
    <location>
        <begin position="83"/>
        <end position="150"/>
    </location>
</feature>
<accession>A0ABQ5TEX3</accession>
<comment type="caution">
    <text evidence="2">The sequence shown here is derived from an EMBL/GenBank/DDBJ whole genome shotgun (WGS) entry which is preliminary data.</text>
</comment>
<proteinExistence type="predicted"/>
<reference evidence="2" key="1">
    <citation type="journal article" date="2014" name="Int. J. Syst. Evol. Microbiol.">
        <title>Complete genome of a new Firmicutes species belonging to the dominant human colonic microbiota ('Ruminococcus bicirculans') reveals two chromosomes and a selective capacity to utilize plant glucans.</title>
        <authorList>
            <consortium name="NISC Comparative Sequencing Program"/>
            <person name="Wegmann U."/>
            <person name="Louis P."/>
            <person name="Goesmann A."/>
            <person name="Henrissat B."/>
            <person name="Duncan S.H."/>
            <person name="Flint H.J."/>
        </authorList>
    </citation>
    <scope>NUCLEOTIDE SEQUENCE</scope>
    <source>
        <strain evidence="2">VKM B-1499</strain>
    </source>
</reference>